<dbReference type="Gene3D" id="1.10.3210.10">
    <property type="entry name" value="Hypothetical protein af1432"/>
    <property type="match status" value="1"/>
</dbReference>
<dbReference type="RefSeq" id="WP_132093977.1">
    <property type="nucleotide sequence ID" value="NZ_JANKAQ010000005.1"/>
</dbReference>
<evidence type="ECO:0000256" key="1">
    <source>
        <dbReference type="ARBA" id="ARBA00022801"/>
    </source>
</evidence>
<dbReference type="PROSITE" id="PS51831">
    <property type="entry name" value="HD"/>
    <property type="match status" value="1"/>
</dbReference>
<dbReference type="InterPro" id="IPR006674">
    <property type="entry name" value="HD_domain"/>
</dbReference>
<dbReference type="GO" id="GO:0016787">
    <property type="term" value="F:hydrolase activity"/>
    <property type="evidence" value="ECO:0007669"/>
    <property type="project" value="UniProtKB-KW"/>
</dbReference>
<gene>
    <name evidence="3" type="ORF">EV212_11741</name>
</gene>
<evidence type="ECO:0000259" key="2">
    <source>
        <dbReference type="PROSITE" id="PS51831"/>
    </source>
</evidence>
<dbReference type="InterPro" id="IPR003607">
    <property type="entry name" value="HD/PDEase_dom"/>
</dbReference>
<name>A0A4R2L8T7_9FIRM</name>
<sequence length="336" mass="39130">MNIREKQEIWEKEYLSPYASLSQNSLGRDREEPQCDLRPLYQRDRDRILHSKSFRRMKHKTQVFLAPAGDHYRTRLTHTLEVSQIARTIARALRMNEDLTEAIALGHDLGHTPFGHAGEDILNRLHPEGFKHYYQSVRVVELLEKNCQGLNLTKEVRDGMMNHSTSRMPMTMEGKIVRFADKIAYINHDIDDAIRAHIISEEDLPKVYTDVLGHSPKQRLNSLIHSIIGESMDQPDIRMAEEVEKAMLGLRTYMFENVYTNPIAKGQEKKAQNMLEVLYHHFMKNFHELPAEYVGLVTERGERLESVVCDYIAGMTDQYSINVYENLYVPFVWKVV</sequence>
<dbReference type="NCBIfam" id="NF002327">
    <property type="entry name" value="PRK01286.1-2"/>
    <property type="match status" value="1"/>
</dbReference>
<dbReference type="CDD" id="cd00077">
    <property type="entry name" value="HDc"/>
    <property type="match status" value="1"/>
</dbReference>
<evidence type="ECO:0000313" key="4">
    <source>
        <dbReference type="Proteomes" id="UP000295711"/>
    </source>
</evidence>
<dbReference type="SMART" id="SM00471">
    <property type="entry name" value="HDc"/>
    <property type="match status" value="1"/>
</dbReference>
<proteinExistence type="predicted"/>
<reference evidence="3 4" key="1">
    <citation type="submission" date="2019-03" db="EMBL/GenBank/DDBJ databases">
        <title>Genomic Encyclopedia of Type Strains, Phase IV (KMG-IV): sequencing the most valuable type-strain genomes for metagenomic binning, comparative biology and taxonomic classification.</title>
        <authorList>
            <person name="Goeker M."/>
        </authorList>
    </citation>
    <scope>NUCLEOTIDE SEQUENCE [LARGE SCALE GENOMIC DNA]</scope>
    <source>
        <strain evidence="3 4">DSM 28559</strain>
    </source>
</reference>
<dbReference type="OrthoDB" id="9803619at2"/>
<organism evidence="3 4">
    <name type="scientific">Frisingicoccus caecimuris</name>
    <dbReference type="NCBI Taxonomy" id="1796636"/>
    <lineage>
        <taxon>Bacteria</taxon>
        <taxon>Bacillati</taxon>
        <taxon>Bacillota</taxon>
        <taxon>Clostridia</taxon>
        <taxon>Lachnospirales</taxon>
        <taxon>Lachnospiraceae</taxon>
        <taxon>Frisingicoccus</taxon>
    </lineage>
</organism>
<dbReference type="SUPFAM" id="SSF109604">
    <property type="entry name" value="HD-domain/PDEase-like"/>
    <property type="match status" value="1"/>
</dbReference>
<keyword evidence="1" id="KW-0378">Hydrolase</keyword>
<dbReference type="PANTHER" id="PTHR35795">
    <property type="entry name" value="SLR1885 PROTEIN"/>
    <property type="match status" value="1"/>
</dbReference>
<dbReference type="InterPro" id="IPR051094">
    <property type="entry name" value="Diverse_Catalytic_Enzymes"/>
</dbReference>
<comment type="caution">
    <text evidence="3">The sequence shown here is derived from an EMBL/GenBank/DDBJ whole genome shotgun (WGS) entry which is preliminary data.</text>
</comment>
<dbReference type="InterPro" id="IPR026875">
    <property type="entry name" value="PHydrolase_assoc_dom"/>
</dbReference>
<keyword evidence="4" id="KW-1185">Reference proteome</keyword>
<evidence type="ECO:0000313" key="3">
    <source>
        <dbReference type="EMBL" id="TCO82510.1"/>
    </source>
</evidence>
<dbReference type="PANTHER" id="PTHR35795:SF1">
    <property type="entry name" value="BIS(5'-NUCLEOSYL)-TETRAPHOSPHATASE, SYMMETRICAL"/>
    <property type="match status" value="1"/>
</dbReference>
<dbReference type="Proteomes" id="UP000295711">
    <property type="component" value="Unassembled WGS sequence"/>
</dbReference>
<protein>
    <submittedName>
        <fullName evidence="3">dGTPase</fullName>
    </submittedName>
</protein>
<dbReference type="Pfam" id="PF13286">
    <property type="entry name" value="HD_assoc"/>
    <property type="match status" value="1"/>
</dbReference>
<dbReference type="EMBL" id="SLXA01000017">
    <property type="protein sequence ID" value="TCO82510.1"/>
    <property type="molecule type" value="Genomic_DNA"/>
</dbReference>
<feature type="domain" description="HD" evidence="2">
    <location>
        <begin position="75"/>
        <end position="186"/>
    </location>
</feature>
<accession>A0A4R2L8T7</accession>
<dbReference type="AlphaFoldDB" id="A0A4R2L8T7"/>
<dbReference type="Pfam" id="PF01966">
    <property type="entry name" value="HD"/>
    <property type="match status" value="1"/>
</dbReference>